<feature type="region of interest" description="Disordered" evidence="1">
    <location>
        <begin position="513"/>
        <end position="545"/>
    </location>
</feature>
<gene>
    <name evidence="2" type="ORF">LCGC14_1338980</name>
</gene>
<dbReference type="SUPFAM" id="SSF52540">
    <property type="entry name" value="P-loop containing nucleoside triphosphate hydrolases"/>
    <property type="match status" value="1"/>
</dbReference>
<organism evidence="2">
    <name type="scientific">marine sediment metagenome</name>
    <dbReference type="NCBI Taxonomy" id="412755"/>
    <lineage>
        <taxon>unclassified sequences</taxon>
        <taxon>metagenomes</taxon>
        <taxon>ecological metagenomes</taxon>
    </lineage>
</organism>
<dbReference type="InterPro" id="IPR027417">
    <property type="entry name" value="P-loop_NTPase"/>
</dbReference>
<dbReference type="InterPro" id="IPR052933">
    <property type="entry name" value="DNA_Protect_Modify"/>
</dbReference>
<accession>A0A0F9KE28</accession>
<sequence length="1538" mass="172969">VNVHELLNRFLEVADVQTAEMLNLPRPKLKGGKPTIVVAPASDELKAFIQDLGARAEAIKGRGVDPKKDNMLKLSSDGRKAALDMRLVNPASPDFAESKINILVKNVAEKFKATKKDKGTQLVFADLGTPKPLGKGGLFSVYRDIKAKLIKLGIPQDQIAFIHDAKTKAAAKKLVDKVNAGKIRVLIGSTGKMGTGMNAQRRLAALHHIDAPWRPDEVEQRDGRILRQGNMFDEVEIVRYVTEGSFDTNIWQTLTNKAAFIQQLAPGRLKGRSIEDVDDVVMSFEQIKAIATGDPRIIEKFKTDTDVKRLQDLESEHRNARYRAESDIGKLPGQIEVLKNVAGKLTKDVKAFDFEGKKFTATIGKKTFDNREDLGAEIIKISKSMREKRRFTTDEVGTFRGKPLSISVTDFGTEETFIKGEMRHAGRISDKALGTIASLESSIKPASITKRLESVNKEVAVLEKRLKDLNAVVDAPFPEAAELKKLLKKQEQLNKDLGIGESDVGVVEGEVEDTSVVDPANEPSDVAADYGGTPPKNRRGAGPAAAEGPFLAEFPTGMGGSSLVKPLEMPEIVQLARALLGEFPTLSKRLRKSRGLFFSGGGRKARIVLNPEIFQKPDEAAAVLAHEIGHLIDYLPHETLARGNLVGRLNSLLGFMRQEFGESIVNNKQLRKELIAVSEFWRPYDKEAAPDDYKAYRNSARELYADAVSVLLNAPGTLERMAPAFFEGFFDQLDKKPDVKKEYFKLQDLLSGRGPEIAQAREQDIRRMFQKGEAISKEQNAERQLRDSRFWERVRQGLDDVNWPVDKKIREAEAKGIVIPDETNPRFTIQEASMFENDVYLLLDEIDTDIKKVLEASGLTEEDADVLLFFDRVMGDRSGLANPLGHNPKSAESGLKNLEKTLGADKFKVLRQTMQQLHDINFRMTEEAVKTGVYNAELFEEKIKPNKNFYAAFQVLDYVDDFVSAGVKQQIGTLKEIRGTFITTVLKMVSLKQLIAKNLGQGSFRDTWLDIYPDEILKLKPVNPQDKIRVFRAEKGQGFFTMLEDGKQVAYQVDPYIARSIELSGPDKTNMVVQIIKLINNSVFYPLFITYNPGFQAFNAVRDFKRTFRNLPEGITMGEFFKEWLGAWPTARLRANNISDDLMKEMIGNKALTAPMNDFVLGNDEDSYERLLIRHNLLPSEPVKHRQKILNALMMFLEPIRQLGSTIEAMPKIAGYNLRKQAGEKGKSLAYNTRTFTGTPNWLVKGLWTNTTNVIFWFSNIFKEGFKTDAQIAFDPKTRGGWWWKAAQVELLPKFLMLLGSIGAGGPVLKDFYDRVTEYDKTNYIIVPLGYQTGGRHGWKAVYLRFPHDETGRVMSGLFWKIANAIKDKEPAQMQQILDFGAGQLPSVAPPISMTDAWKDFLTGKNPYDNFRGREIISKTEFAAGGWPKLKKMLMWTANQFGVTRFATFDDSEKTWFEAAVQTVPVVNRLIRVTDWGLEEKARPAIEELEAERARFRLARGSEASALLHERFRLSRLKQSDQLSDKGLRRLNRMNAFF</sequence>
<dbReference type="EMBL" id="LAZR01008167">
    <property type="protein sequence ID" value="KKM80524.1"/>
    <property type="molecule type" value="Genomic_DNA"/>
</dbReference>
<proteinExistence type="predicted"/>
<name>A0A0F9KE28_9ZZZZ</name>
<protein>
    <recommendedName>
        <fullName evidence="3">Helicase C-terminal domain-containing protein</fullName>
    </recommendedName>
</protein>
<feature type="non-terminal residue" evidence="2">
    <location>
        <position position="1538"/>
    </location>
</feature>
<dbReference type="PANTHER" id="PTHR41313">
    <property type="entry name" value="ADENINE-SPECIFIC METHYLTRANSFERASE"/>
    <property type="match status" value="1"/>
</dbReference>
<evidence type="ECO:0000256" key="1">
    <source>
        <dbReference type="SAM" id="MobiDB-lite"/>
    </source>
</evidence>
<dbReference type="Gene3D" id="3.40.50.300">
    <property type="entry name" value="P-loop containing nucleotide triphosphate hydrolases"/>
    <property type="match status" value="1"/>
</dbReference>
<feature type="non-terminal residue" evidence="2">
    <location>
        <position position="1"/>
    </location>
</feature>
<reference evidence="2" key="1">
    <citation type="journal article" date="2015" name="Nature">
        <title>Complex archaea that bridge the gap between prokaryotes and eukaryotes.</title>
        <authorList>
            <person name="Spang A."/>
            <person name="Saw J.H."/>
            <person name="Jorgensen S.L."/>
            <person name="Zaremba-Niedzwiedzka K."/>
            <person name="Martijn J."/>
            <person name="Lind A.E."/>
            <person name="van Eijk R."/>
            <person name="Schleper C."/>
            <person name="Guy L."/>
            <person name="Ettema T.J."/>
        </authorList>
    </citation>
    <scope>NUCLEOTIDE SEQUENCE</scope>
</reference>
<evidence type="ECO:0008006" key="3">
    <source>
        <dbReference type="Google" id="ProtNLM"/>
    </source>
</evidence>
<evidence type="ECO:0000313" key="2">
    <source>
        <dbReference type="EMBL" id="KKM80524.1"/>
    </source>
</evidence>
<dbReference type="PANTHER" id="PTHR41313:SF1">
    <property type="entry name" value="DNA METHYLASE ADENINE-SPECIFIC DOMAIN-CONTAINING PROTEIN"/>
    <property type="match status" value="1"/>
</dbReference>
<comment type="caution">
    <text evidence="2">The sequence shown here is derived from an EMBL/GenBank/DDBJ whole genome shotgun (WGS) entry which is preliminary data.</text>
</comment>